<dbReference type="PANTHER" id="PTHR12558:SF13">
    <property type="entry name" value="CELL DIVISION CYCLE PROTEIN 27 HOMOLOG"/>
    <property type="match status" value="1"/>
</dbReference>
<protein>
    <submittedName>
        <fullName evidence="3">Tetratricopeptide repeat protein</fullName>
    </submittedName>
</protein>
<dbReference type="Proteomes" id="UP001139462">
    <property type="component" value="Unassembled WGS sequence"/>
</dbReference>
<dbReference type="Gene3D" id="1.25.40.10">
    <property type="entry name" value="Tetratricopeptide repeat domain"/>
    <property type="match status" value="2"/>
</dbReference>
<dbReference type="InterPro" id="IPR019734">
    <property type="entry name" value="TPR_rpt"/>
</dbReference>
<dbReference type="PROSITE" id="PS50293">
    <property type="entry name" value="TPR_REGION"/>
    <property type="match status" value="1"/>
</dbReference>
<feature type="transmembrane region" description="Helical" evidence="2">
    <location>
        <begin position="95"/>
        <end position="112"/>
    </location>
</feature>
<dbReference type="RefSeq" id="WP_237606256.1">
    <property type="nucleotide sequence ID" value="NZ_JAIRBB010000001.1"/>
</dbReference>
<keyword evidence="2" id="KW-1133">Transmembrane helix</keyword>
<evidence type="ECO:0000313" key="4">
    <source>
        <dbReference type="Proteomes" id="UP001139462"/>
    </source>
</evidence>
<evidence type="ECO:0000256" key="1">
    <source>
        <dbReference type="PROSITE-ProRule" id="PRU00339"/>
    </source>
</evidence>
<keyword evidence="4" id="KW-1185">Reference proteome</keyword>
<keyword evidence="2" id="KW-0812">Transmembrane</keyword>
<reference evidence="3" key="1">
    <citation type="submission" date="2021-09" db="EMBL/GenBank/DDBJ databases">
        <title>Genome of Aequorivita sp. strain F64183.</title>
        <authorList>
            <person name="Wang Y."/>
        </authorList>
    </citation>
    <scope>NUCLEOTIDE SEQUENCE</scope>
    <source>
        <strain evidence="3">F64183</strain>
    </source>
</reference>
<keyword evidence="2" id="KW-0472">Membrane</keyword>
<evidence type="ECO:0000256" key="2">
    <source>
        <dbReference type="SAM" id="Phobius"/>
    </source>
</evidence>
<sequence length="583" mass="66844">MNLNDFFNELKRRNVFKGTVSYLIFSWVLLQVISILGPIINAPIWFGKMILIILIVLLPVWICISWFFEITTDGIKKTKNVPKEKSITQKTGQKLNTFIIAFLAIAIILLFVDRFRLRSENKENAIALETKADKSIAVLPFSDMSPNQQQEYFADGLAEEVLNSLAKINELQVTSRTSAFSFKNKNIDLQEIARTLNVSYILEGSVRTQDSIIRVNVNLVETDGDNNIWSQTWEKELTNIFQIQNEIAEAVAENLQLRILDNIIPSVTESNTDAYALFLEGRYIYQNNYNVESLLKSERLLKQSLAIDSTYAAALITLGNIYHSQNNYGIIDYETGKKLTYDVAEKAIKADSTYAEIYAFMSLLSLEYENDIGKAGKLAQKALQLDPNNETALHRASEVALLRGNTEEAIAIHKRVIKIDPVNASNYYSLANTYYMANNFKEAEKHIEESIRLNPNQDVAYSLYALILINQEKYNQALEVIKKEPLVGFRLHTEAIIYHFLGDHEKTETAIMKLIADHEKSWSYQIAATYAVLEKEDKMYYWLEKAHANKDLGLIELPNEPMFEAYRNQARFKDFIKKLGYKY</sequence>
<dbReference type="AlphaFoldDB" id="A0A9X1UBG0"/>
<dbReference type="SUPFAM" id="SSF48452">
    <property type="entry name" value="TPR-like"/>
    <property type="match status" value="1"/>
</dbReference>
<evidence type="ECO:0000313" key="3">
    <source>
        <dbReference type="EMBL" id="MCG2429541.1"/>
    </source>
</evidence>
<dbReference type="Gene3D" id="3.40.50.10070">
    <property type="entry name" value="TolB, N-terminal domain"/>
    <property type="match status" value="1"/>
</dbReference>
<dbReference type="Pfam" id="PF12895">
    <property type="entry name" value="ANAPC3"/>
    <property type="match status" value="1"/>
</dbReference>
<organism evidence="3 4">
    <name type="scientific">Aequorivita xiaoshiensis</name>
    <dbReference type="NCBI Taxonomy" id="2874476"/>
    <lineage>
        <taxon>Bacteria</taxon>
        <taxon>Pseudomonadati</taxon>
        <taxon>Bacteroidota</taxon>
        <taxon>Flavobacteriia</taxon>
        <taxon>Flavobacteriales</taxon>
        <taxon>Flavobacteriaceae</taxon>
        <taxon>Aequorivita</taxon>
    </lineage>
</organism>
<dbReference type="PROSITE" id="PS50005">
    <property type="entry name" value="TPR"/>
    <property type="match status" value="1"/>
</dbReference>
<feature type="transmembrane region" description="Helical" evidence="2">
    <location>
        <begin position="46"/>
        <end position="68"/>
    </location>
</feature>
<dbReference type="SMART" id="SM00028">
    <property type="entry name" value="TPR"/>
    <property type="match status" value="3"/>
</dbReference>
<feature type="repeat" description="TPR" evidence="1">
    <location>
        <begin position="424"/>
        <end position="457"/>
    </location>
</feature>
<keyword evidence="1" id="KW-0802">TPR repeat</keyword>
<name>A0A9X1UBG0_9FLAO</name>
<accession>A0A9X1UBG0</accession>
<feature type="transmembrane region" description="Helical" evidence="2">
    <location>
        <begin position="20"/>
        <end position="40"/>
    </location>
</feature>
<dbReference type="EMBL" id="JAIRBB010000001">
    <property type="protein sequence ID" value="MCG2429541.1"/>
    <property type="molecule type" value="Genomic_DNA"/>
</dbReference>
<comment type="caution">
    <text evidence="3">The sequence shown here is derived from an EMBL/GenBank/DDBJ whole genome shotgun (WGS) entry which is preliminary data.</text>
</comment>
<dbReference type="InterPro" id="IPR011990">
    <property type="entry name" value="TPR-like_helical_dom_sf"/>
</dbReference>
<gene>
    <name evidence="3" type="ORF">K8344_00270</name>
</gene>
<proteinExistence type="predicted"/>
<dbReference type="PANTHER" id="PTHR12558">
    <property type="entry name" value="CELL DIVISION CYCLE 16,23,27"/>
    <property type="match status" value="1"/>
</dbReference>